<evidence type="ECO:0000313" key="8">
    <source>
        <dbReference type="EMBL" id="KAK7470096.1"/>
    </source>
</evidence>
<proteinExistence type="predicted"/>
<dbReference type="Pfam" id="PF07690">
    <property type="entry name" value="MFS_1"/>
    <property type="match status" value="1"/>
</dbReference>
<dbReference type="PROSITE" id="PS50850">
    <property type="entry name" value="MFS"/>
    <property type="match status" value="1"/>
</dbReference>
<keyword evidence="9" id="KW-1185">Reference proteome</keyword>
<dbReference type="PANTHER" id="PTHR23502">
    <property type="entry name" value="MAJOR FACILITATOR SUPERFAMILY"/>
    <property type="match status" value="1"/>
</dbReference>
<feature type="transmembrane region" description="Helical" evidence="6">
    <location>
        <begin position="93"/>
        <end position="110"/>
    </location>
</feature>
<feature type="transmembrane region" description="Helical" evidence="6">
    <location>
        <begin position="465"/>
        <end position="489"/>
    </location>
</feature>
<feature type="transmembrane region" description="Helical" evidence="6">
    <location>
        <begin position="130"/>
        <end position="149"/>
    </location>
</feature>
<feature type="transmembrane region" description="Helical" evidence="6">
    <location>
        <begin position="407"/>
        <end position="426"/>
    </location>
</feature>
<dbReference type="PANTHER" id="PTHR23502:SF74">
    <property type="entry name" value="MAJOR FACILITATOR SUPERFAMILY (MFS) PROFILE DOMAIN-CONTAINING PROTEIN"/>
    <property type="match status" value="1"/>
</dbReference>
<dbReference type="EMBL" id="JBANRG010000002">
    <property type="protein sequence ID" value="KAK7470096.1"/>
    <property type="molecule type" value="Genomic_DNA"/>
</dbReference>
<dbReference type="SUPFAM" id="SSF103473">
    <property type="entry name" value="MFS general substrate transporter"/>
    <property type="match status" value="1"/>
</dbReference>
<comment type="subcellular location">
    <subcellularLocation>
        <location evidence="1">Membrane</location>
        <topology evidence="1">Multi-pass membrane protein</topology>
    </subcellularLocation>
</comment>
<dbReference type="InterPro" id="IPR036259">
    <property type="entry name" value="MFS_trans_sf"/>
</dbReference>
<feature type="transmembrane region" description="Helical" evidence="6">
    <location>
        <begin position="250"/>
        <end position="270"/>
    </location>
</feature>
<feature type="compositionally biased region" description="Basic and acidic residues" evidence="5">
    <location>
        <begin position="40"/>
        <end position="52"/>
    </location>
</feature>
<feature type="transmembrane region" description="Helical" evidence="6">
    <location>
        <begin position="501"/>
        <end position="521"/>
    </location>
</feature>
<name>A0ABR1JZ55_9AGAR</name>
<feature type="domain" description="Major facilitator superfamily (MFS) profile" evidence="7">
    <location>
        <begin position="93"/>
        <end position="525"/>
    </location>
</feature>
<dbReference type="PROSITE" id="PS00216">
    <property type="entry name" value="SUGAR_TRANSPORT_1"/>
    <property type="match status" value="1"/>
</dbReference>
<dbReference type="Proteomes" id="UP001498398">
    <property type="component" value="Unassembled WGS sequence"/>
</dbReference>
<evidence type="ECO:0000259" key="7">
    <source>
        <dbReference type="PROSITE" id="PS50850"/>
    </source>
</evidence>
<dbReference type="InterPro" id="IPR011701">
    <property type="entry name" value="MFS"/>
</dbReference>
<comment type="caution">
    <text evidence="8">The sequence shown here is derived from an EMBL/GenBank/DDBJ whole genome shotgun (WGS) entry which is preliminary data.</text>
</comment>
<dbReference type="InterPro" id="IPR020846">
    <property type="entry name" value="MFS_dom"/>
</dbReference>
<evidence type="ECO:0000256" key="6">
    <source>
        <dbReference type="SAM" id="Phobius"/>
    </source>
</evidence>
<reference evidence="8 9" key="1">
    <citation type="submission" date="2024-01" db="EMBL/GenBank/DDBJ databases">
        <title>A draft genome for the cacao thread blight pathogen Marasmiellus scandens.</title>
        <authorList>
            <person name="Baruah I.K."/>
            <person name="Leung J."/>
            <person name="Bukari Y."/>
            <person name="Amoako-Attah I."/>
            <person name="Meinhardt L.W."/>
            <person name="Bailey B.A."/>
            <person name="Cohen S.P."/>
        </authorList>
    </citation>
    <scope>NUCLEOTIDE SEQUENCE [LARGE SCALE GENOMIC DNA]</scope>
    <source>
        <strain evidence="8 9">GH-19</strain>
    </source>
</reference>
<gene>
    <name evidence="8" type="ORF">VKT23_001536</name>
</gene>
<dbReference type="CDD" id="cd17323">
    <property type="entry name" value="MFS_Tpo1_MDR_like"/>
    <property type="match status" value="1"/>
</dbReference>
<protein>
    <recommendedName>
        <fullName evidence="7">Major facilitator superfamily (MFS) profile domain-containing protein</fullName>
    </recommendedName>
</protein>
<keyword evidence="4 6" id="KW-0472">Membrane</keyword>
<accession>A0ABR1JZ55</accession>
<sequence>MSRPTTGTLTVQDTPRSSITIIDRTRAALEDEILKEQERIKAYGGDDVHDPEEYAQQASSSSQSKPETKEDFVTWDGPNDPSNPQNWSNTKKWLITLLCAAITVNVTFASSAPSSATLRIIQRFGISHEVSYLITSVFLLGYVFGPLIAGPGSEIFGRRPVLMVSLTSYTLFILGQALASNIQTLLVTRFFSGFFAVAPLTVGGGLLADIWPAKGRGPATSIFSASVFLGPVLGPLVGGFVAESSLSWEWIFWVMFIFAGASTVTMILLLPETYGPVLLQQKARRLRKADPVANKDLIAEHEKQDWSLKNTLHRTIYRPFIMLSMEPILVLITIYLSVVYGVLYALFEAFPVIFVETHGFTLSQNGLIFIGVGIGTTLGAMLNFYFSTKVSAVSDKWRGFPPAEMRLYGAMTGGPILVIGSFWLGWTGNYPSVHWAAPAVATIVLGVSISLIFMSCLSYLVDTYLMYSASAFAANTVVRSLVGAAFPLFTVQMYTNLGINWASTLVGLVGLLLAPIPFLFYKYGAKIREHSKFAPCLDLKIAKELQEEEQARSKEAQV</sequence>
<keyword evidence="3 6" id="KW-1133">Transmembrane helix</keyword>
<feature type="region of interest" description="Disordered" evidence="5">
    <location>
        <begin position="40"/>
        <end position="85"/>
    </location>
</feature>
<feature type="transmembrane region" description="Helical" evidence="6">
    <location>
        <begin position="219"/>
        <end position="238"/>
    </location>
</feature>
<dbReference type="Gene3D" id="1.20.1250.20">
    <property type="entry name" value="MFS general substrate transporter like domains"/>
    <property type="match status" value="1"/>
</dbReference>
<evidence type="ECO:0000256" key="2">
    <source>
        <dbReference type="ARBA" id="ARBA00022692"/>
    </source>
</evidence>
<evidence type="ECO:0000256" key="1">
    <source>
        <dbReference type="ARBA" id="ARBA00004141"/>
    </source>
</evidence>
<feature type="transmembrane region" description="Helical" evidence="6">
    <location>
        <begin position="328"/>
        <end position="347"/>
    </location>
</feature>
<evidence type="ECO:0000256" key="5">
    <source>
        <dbReference type="SAM" id="MobiDB-lite"/>
    </source>
</evidence>
<feature type="transmembrane region" description="Helical" evidence="6">
    <location>
        <begin position="367"/>
        <end position="386"/>
    </location>
</feature>
<organism evidence="8 9">
    <name type="scientific">Marasmiellus scandens</name>
    <dbReference type="NCBI Taxonomy" id="2682957"/>
    <lineage>
        <taxon>Eukaryota</taxon>
        <taxon>Fungi</taxon>
        <taxon>Dikarya</taxon>
        <taxon>Basidiomycota</taxon>
        <taxon>Agaricomycotina</taxon>
        <taxon>Agaricomycetes</taxon>
        <taxon>Agaricomycetidae</taxon>
        <taxon>Agaricales</taxon>
        <taxon>Marasmiineae</taxon>
        <taxon>Omphalotaceae</taxon>
        <taxon>Marasmiellus</taxon>
    </lineage>
</organism>
<evidence type="ECO:0000313" key="9">
    <source>
        <dbReference type="Proteomes" id="UP001498398"/>
    </source>
</evidence>
<keyword evidence="2 6" id="KW-0812">Transmembrane</keyword>
<evidence type="ECO:0000256" key="4">
    <source>
        <dbReference type="ARBA" id="ARBA00023136"/>
    </source>
</evidence>
<feature type="compositionally biased region" description="Low complexity" evidence="5">
    <location>
        <begin position="55"/>
        <end position="64"/>
    </location>
</feature>
<feature type="transmembrane region" description="Helical" evidence="6">
    <location>
        <begin position="161"/>
        <end position="179"/>
    </location>
</feature>
<dbReference type="InterPro" id="IPR005829">
    <property type="entry name" value="Sugar_transporter_CS"/>
</dbReference>
<feature type="transmembrane region" description="Helical" evidence="6">
    <location>
        <begin position="432"/>
        <end position="453"/>
    </location>
</feature>
<feature type="transmembrane region" description="Helical" evidence="6">
    <location>
        <begin position="185"/>
        <end position="207"/>
    </location>
</feature>
<evidence type="ECO:0000256" key="3">
    <source>
        <dbReference type="ARBA" id="ARBA00022989"/>
    </source>
</evidence>